<protein>
    <submittedName>
        <fullName evidence="5">D-isomer specific 2-hydroxyacid dehydrogenase</fullName>
    </submittedName>
</protein>
<accession>A0A1Y2AEY6</accession>
<evidence type="ECO:0000313" key="5">
    <source>
        <dbReference type="EMBL" id="ORY20994.1"/>
    </source>
</evidence>
<evidence type="ECO:0000259" key="4">
    <source>
        <dbReference type="Pfam" id="PF02826"/>
    </source>
</evidence>
<dbReference type="EMBL" id="MCFC01000120">
    <property type="protein sequence ID" value="ORY20994.1"/>
    <property type="molecule type" value="Genomic_DNA"/>
</dbReference>
<keyword evidence="1 2" id="KW-0560">Oxidoreductase</keyword>
<evidence type="ECO:0000259" key="3">
    <source>
        <dbReference type="Pfam" id="PF00389"/>
    </source>
</evidence>
<dbReference type="GO" id="GO:0030267">
    <property type="term" value="F:glyoxylate reductase (NADPH) activity"/>
    <property type="evidence" value="ECO:0007669"/>
    <property type="project" value="TreeGrafter"/>
</dbReference>
<dbReference type="Pfam" id="PF00389">
    <property type="entry name" value="2-Hacid_dh"/>
    <property type="match status" value="1"/>
</dbReference>
<proteinExistence type="inferred from homology"/>
<dbReference type="GO" id="GO:0051287">
    <property type="term" value="F:NAD binding"/>
    <property type="evidence" value="ECO:0007669"/>
    <property type="project" value="InterPro"/>
</dbReference>
<dbReference type="Proteomes" id="UP000193986">
    <property type="component" value="Unassembled WGS sequence"/>
</dbReference>
<dbReference type="InterPro" id="IPR050223">
    <property type="entry name" value="D-isomer_2-hydroxyacid_DH"/>
</dbReference>
<reference evidence="5 6" key="1">
    <citation type="submission" date="2016-07" db="EMBL/GenBank/DDBJ databases">
        <title>Pervasive Adenine N6-methylation of Active Genes in Fungi.</title>
        <authorList>
            <consortium name="DOE Joint Genome Institute"/>
            <person name="Mondo S.J."/>
            <person name="Dannebaum R.O."/>
            <person name="Kuo R.C."/>
            <person name="Labutti K."/>
            <person name="Haridas S."/>
            <person name="Kuo A."/>
            <person name="Salamov A."/>
            <person name="Ahrendt S.R."/>
            <person name="Lipzen A."/>
            <person name="Sullivan W."/>
            <person name="Andreopoulos W.B."/>
            <person name="Clum A."/>
            <person name="Lindquist E."/>
            <person name="Daum C."/>
            <person name="Ramamoorthy G.K."/>
            <person name="Gryganskyi A."/>
            <person name="Culley D."/>
            <person name="Magnuson J.K."/>
            <person name="James T.Y."/>
            <person name="O'Malley M.A."/>
            <person name="Stajich J.E."/>
            <person name="Spatafora J.W."/>
            <person name="Visel A."/>
            <person name="Grigoriev I.V."/>
        </authorList>
    </citation>
    <scope>NUCLEOTIDE SEQUENCE [LARGE SCALE GENOMIC DNA]</scope>
    <source>
        <strain evidence="5 6">68-887.2</strain>
    </source>
</reference>
<dbReference type="SUPFAM" id="SSF52283">
    <property type="entry name" value="Formate/glycerate dehydrogenase catalytic domain-like"/>
    <property type="match status" value="1"/>
</dbReference>
<dbReference type="PANTHER" id="PTHR10996:SF129">
    <property type="entry name" value="2-HYDROXYACID DEHYDROGENASE C1773.17C-RELATED"/>
    <property type="match status" value="1"/>
</dbReference>
<keyword evidence="6" id="KW-1185">Reference proteome</keyword>
<dbReference type="PANTHER" id="PTHR10996">
    <property type="entry name" value="2-HYDROXYACID DEHYDROGENASE-RELATED"/>
    <property type="match status" value="1"/>
</dbReference>
<gene>
    <name evidence="5" type="ORF">BCR39DRAFT_474769</name>
</gene>
<dbReference type="AlphaFoldDB" id="A0A1Y2AEY6"/>
<organism evidence="5 6">
    <name type="scientific">Naematelia encephala</name>
    <dbReference type="NCBI Taxonomy" id="71784"/>
    <lineage>
        <taxon>Eukaryota</taxon>
        <taxon>Fungi</taxon>
        <taxon>Dikarya</taxon>
        <taxon>Basidiomycota</taxon>
        <taxon>Agaricomycotina</taxon>
        <taxon>Tremellomycetes</taxon>
        <taxon>Tremellales</taxon>
        <taxon>Naemateliaceae</taxon>
        <taxon>Naematelia</taxon>
    </lineage>
</organism>
<dbReference type="STRING" id="71784.A0A1Y2AEY6"/>
<dbReference type="InterPro" id="IPR006140">
    <property type="entry name" value="D-isomer_DH_NAD-bd"/>
</dbReference>
<dbReference type="InterPro" id="IPR036291">
    <property type="entry name" value="NAD(P)-bd_dom_sf"/>
</dbReference>
<sequence length="273" mass="30048">MRTGVWTSAWHKRLLGPLVPECKIFASPGVGSDNMDLPRIIQNGAFACNAPTSVRRVTADGSVMSIMNAFRGTMILKVTAQDMSVRAGKWADLNVDPLDWRGRTVGVLGLGMIGPRAATMCHYLGMKIIYHNRHANPSASENFELVSQDELWKQSHCILLTCPLTDETRYVINKDSLDKTKDGVLLVNVAHGPIVHEESLADALNSGKVLIVFENEPNVNPRLVTHPNTTLSPHVMYLADTSLRGVNEEIIWNIVAYLETGKPNTPLNEPMAV</sequence>
<dbReference type="SUPFAM" id="SSF51735">
    <property type="entry name" value="NAD(P)-binding Rossmann-fold domains"/>
    <property type="match status" value="1"/>
</dbReference>
<comment type="caution">
    <text evidence="5">The sequence shown here is derived from an EMBL/GenBank/DDBJ whole genome shotgun (WGS) entry which is preliminary data.</text>
</comment>
<evidence type="ECO:0000313" key="6">
    <source>
        <dbReference type="Proteomes" id="UP000193986"/>
    </source>
</evidence>
<evidence type="ECO:0000256" key="1">
    <source>
        <dbReference type="ARBA" id="ARBA00023002"/>
    </source>
</evidence>
<feature type="domain" description="D-isomer specific 2-hydroxyacid dehydrogenase NAD-binding" evidence="4">
    <location>
        <begin position="77"/>
        <end position="235"/>
    </location>
</feature>
<dbReference type="GO" id="GO:0016618">
    <property type="term" value="F:hydroxypyruvate reductase [NAD(P)H] activity"/>
    <property type="evidence" value="ECO:0007669"/>
    <property type="project" value="TreeGrafter"/>
</dbReference>
<evidence type="ECO:0000256" key="2">
    <source>
        <dbReference type="RuleBase" id="RU003719"/>
    </source>
</evidence>
<dbReference type="InParanoid" id="A0A1Y2AEY6"/>
<dbReference type="Gene3D" id="3.40.50.720">
    <property type="entry name" value="NAD(P)-binding Rossmann-like Domain"/>
    <property type="match status" value="2"/>
</dbReference>
<comment type="similarity">
    <text evidence="2">Belongs to the D-isomer specific 2-hydroxyacid dehydrogenase family.</text>
</comment>
<name>A0A1Y2AEY6_9TREE</name>
<dbReference type="Pfam" id="PF02826">
    <property type="entry name" value="2-Hacid_dh_C"/>
    <property type="match status" value="1"/>
</dbReference>
<dbReference type="GO" id="GO:0005829">
    <property type="term" value="C:cytosol"/>
    <property type="evidence" value="ECO:0007669"/>
    <property type="project" value="TreeGrafter"/>
</dbReference>
<feature type="domain" description="D-isomer specific 2-hydroxyacid dehydrogenase catalytic" evidence="3">
    <location>
        <begin position="11"/>
        <end position="268"/>
    </location>
</feature>
<dbReference type="InterPro" id="IPR006139">
    <property type="entry name" value="D-isomer_2_OHA_DH_cat_dom"/>
</dbReference>
<dbReference type="OrthoDB" id="298012at2759"/>